<proteinExistence type="predicted"/>
<comment type="caution">
    <text evidence="3">The sequence shown here is derived from an EMBL/GenBank/DDBJ whole genome shotgun (WGS) entry which is preliminary data.</text>
</comment>
<dbReference type="AlphaFoldDB" id="A0A1Y1ZAJ1"/>
<evidence type="ECO:0000313" key="4">
    <source>
        <dbReference type="Proteomes" id="UP000193498"/>
    </source>
</evidence>
<evidence type="ECO:0000256" key="1">
    <source>
        <dbReference type="SAM" id="SignalP"/>
    </source>
</evidence>
<dbReference type="Pfam" id="PF24855">
    <property type="entry name" value="DUF7729"/>
    <property type="match status" value="1"/>
</dbReference>
<sequence length="205" mass="23314">MRFFFVSFLATTYVLAITAAPVDSIFSQLSTICKQFLFSIVTDDVTCLPISQLWIQAISIDWENYTSSNIGQFTPLLDTLCTAPRCAKSLTNELVVKLHQDCFSDLPQSVIQIIGYVLNNYEPIVTVGCTRDSQQRYCLLEEGKIILGNRNTHLTDIPDNELCTECTQKWVEVYDEQYSAKYANRTFNFTGISQIKQRCEFKVPG</sequence>
<name>A0A1Y1ZAJ1_9FUNG</name>
<evidence type="ECO:0000313" key="3">
    <source>
        <dbReference type="EMBL" id="ORY07114.1"/>
    </source>
</evidence>
<dbReference type="Proteomes" id="UP000193498">
    <property type="component" value="Unassembled WGS sequence"/>
</dbReference>
<keyword evidence="1" id="KW-0732">Signal</keyword>
<dbReference type="InterPro" id="IPR056146">
    <property type="entry name" value="DUF7729"/>
</dbReference>
<keyword evidence="4" id="KW-1185">Reference proteome</keyword>
<feature type="signal peptide" evidence="1">
    <location>
        <begin position="1"/>
        <end position="16"/>
    </location>
</feature>
<gene>
    <name evidence="3" type="ORF">K493DRAFT_295688</name>
</gene>
<dbReference type="EMBL" id="MCFE01000011">
    <property type="protein sequence ID" value="ORY07114.1"/>
    <property type="molecule type" value="Genomic_DNA"/>
</dbReference>
<reference evidence="3 4" key="1">
    <citation type="submission" date="2016-07" db="EMBL/GenBank/DDBJ databases">
        <title>Pervasive Adenine N6-methylation of Active Genes in Fungi.</title>
        <authorList>
            <consortium name="DOE Joint Genome Institute"/>
            <person name="Mondo S.J."/>
            <person name="Dannebaum R.O."/>
            <person name="Kuo R.C."/>
            <person name="Labutti K."/>
            <person name="Haridas S."/>
            <person name="Kuo A."/>
            <person name="Salamov A."/>
            <person name="Ahrendt S.R."/>
            <person name="Lipzen A."/>
            <person name="Sullivan W."/>
            <person name="Andreopoulos W.B."/>
            <person name="Clum A."/>
            <person name="Lindquist E."/>
            <person name="Daum C."/>
            <person name="Ramamoorthy G.K."/>
            <person name="Gryganskyi A."/>
            <person name="Culley D."/>
            <person name="Magnuson J.K."/>
            <person name="James T.Y."/>
            <person name="O'Malley M.A."/>
            <person name="Stajich J.E."/>
            <person name="Spatafora J.W."/>
            <person name="Visel A."/>
            <person name="Grigoriev I.V."/>
        </authorList>
    </citation>
    <scope>NUCLEOTIDE SEQUENCE [LARGE SCALE GENOMIC DNA]</scope>
    <source>
        <strain evidence="3 4">CBS 931.73</strain>
    </source>
</reference>
<accession>A0A1Y1ZAJ1</accession>
<dbReference type="InParanoid" id="A0A1Y1ZAJ1"/>
<organism evidence="3 4">
    <name type="scientific">Basidiobolus meristosporus CBS 931.73</name>
    <dbReference type="NCBI Taxonomy" id="1314790"/>
    <lineage>
        <taxon>Eukaryota</taxon>
        <taxon>Fungi</taxon>
        <taxon>Fungi incertae sedis</taxon>
        <taxon>Zoopagomycota</taxon>
        <taxon>Entomophthoromycotina</taxon>
        <taxon>Basidiobolomycetes</taxon>
        <taxon>Basidiobolales</taxon>
        <taxon>Basidiobolaceae</taxon>
        <taxon>Basidiobolus</taxon>
    </lineage>
</organism>
<evidence type="ECO:0000259" key="2">
    <source>
        <dbReference type="Pfam" id="PF24855"/>
    </source>
</evidence>
<feature type="domain" description="DUF7729" evidence="2">
    <location>
        <begin position="30"/>
        <end position="182"/>
    </location>
</feature>
<feature type="chain" id="PRO_5013367824" description="DUF7729 domain-containing protein" evidence="1">
    <location>
        <begin position="17"/>
        <end position="205"/>
    </location>
</feature>
<protein>
    <recommendedName>
        <fullName evidence="2">DUF7729 domain-containing protein</fullName>
    </recommendedName>
</protein>